<evidence type="ECO:0000313" key="3">
    <source>
        <dbReference type="EMBL" id="KAK8866295.1"/>
    </source>
</evidence>
<keyword evidence="4" id="KW-1185">Reference proteome</keyword>
<dbReference type="InterPro" id="IPR017930">
    <property type="entry name" value="Myb_dom"/>
</dbReference>
<dbReference type="InterPro" id="IPR009057">
    <property type="entry name" value="Homeodomain-like_sf"/>
</dbReference>
<feature type="domain" description="HTH myb-type" evidence="2">
    <location>
        <begin position="1"/>
        <end position="51"/>
    </location>
</feature>
<dbReference type="Proteomes" id="UP001470230">
    <property type="component" value="Unassembled WGS sequence"/>
</dbReference>
<reference evidence="3 4" key="1">
    <citation type="submission" date="2024-04" db="EMBL/GenBank/DDBJ databases">
        <title>Tritrichomonas musculus Genome.</title>
        <authorList>
            <person name="Alves-Ferreira E."/>
            <person name="Grigg M."/>
            <person name="Lorenzi H."/>
            <person name="Galac M."/>
        </authorList>
    </citation>
    <scope>NUCLEOTIDE SEQUENCE [LARGE SCALE GENOMIC DNA]</scope>
    <source>
        <strain evidence="3 4">EAF2021</strain>
    </source>
</reference>
<organism evidence="3 4">
    <name type="scientific">Tritrichomonas musculus</name>
    <dbReference type="NCBI Taxonomy" id="1915356"/>
    <lineage>
        <taxon>Eukaryota</taxon>
        <taxon>Metamonada</taxon>
        <taxon>Parabasalia</taxon>
        <taxon>Tritrichomonadida</taxon>
        <taxon>Tritrichomonadidae</taxon>
        <taxon>Tritrichomonas</taxon>
    </lineage>
</organism>
<dbReference type="InterPro" id="IPR001005">
    <property type="entry name" value="SANT/Myb"/>
</dbReference>
<evidence type="ECO:0000259" key="1">
    <source>
        <dbReference type="PROSITE" id="PS50090"/>
    </source>
</evidence>
<dbReference type="PROSITE" id="PS51294">
    <property type="entry name" value="HTH_MYB"/>
    <property type="match status" value="2"/>
</dbReference>
<feature type="domain" description="Myb-like" evidence="1">
    <location>
        <begin position="5"/>
        <end position="51"/>
    </location>
</feature>
<proteinExistence type="predicted"/>
<name>A0ABR2IP20_9EUKA</name>
<feature type="domain" description="Myb-like" evidence="1">
    <location>
        <begin position="52"/>
        <end position="102"/>
    </location>
</feature>
<dbReference type="Gene3D" id="1.10.10.60">
    <property type="entry name" value="Homeodomain-like"/>
    <property type="match status" value="2"/>
</dbReference>
<dbReference type="EMBL" id="JAPFFF010000015">
    <property type="protein sequence ID" value="KAK8866295.1"/>
    <property type="molecule type" value="Genomic_DNA"/>
</dbReference>
<gene>
    <name evidence="3" type="ORF">M9Y10_009255</name>
</gene>
<feature type="domain" description="HTH myb-type" evidence="2">
    <location>
        <begin position="52"/>
        <end position="106"/>
    </location>
</feature>
<dbReference type="InterPro" id="IPR050560">
    <property type="entry name" value="MYB_TF"/>
</dbReference>
<dbReference type="PROSITE" id="PS50090">
    <property type="entry name" value="MYB_LIKE"/>
    <property type="match status" value="2"/>
</dbReference>
<dbReference type="CDD" id="cd00167">
    <property type="entry name" value="SANT"/>
    <property type="match status" value="2"/>
</dbReference>
<comment type="caution">
    <text evidence="3">The sequence shown here is derived from an EMBL/GenBank/DDBJ whole genome shotgun (WGS) entry which is preliminary data.</text>
</comment>
<protein>
    <recommendedName>
        <fullName evidence="5">Myb-like DNA-binding domain containing protein</fullName>
    </recommendedName>
</protein>
<dbReference type="SMART" id="SM00717">
    <property type="entry name" value="SANT"/>
    <property type="match status" value="2"/>
</dbReference>
<evidence type="ECO:0000313" key="4">
    <source>
        <dbReference type="Proteomes" id="UP001470230"/>
    </source>
</evidence>
<dbReference type="PANTHER" id="PTHR45614:SF69">
    <property type="entry name" value="CHROMOSOME UNDETERMINED SCAFFOLD_38, WHOLE GENOME SHOTGUN SEQUENCE"/>
    <property type="match status" value="1"/>
</dbReference>
<sequence length="239" mass="28244">MLKNKRRVFTQFEDQTIREYVLEHGESWEEIAKKLPGRTPKQCHDRFANYLRDGLKTEPWTQEEDEILIEMHKEIGPKWVKMMKRLPGRSGNDIKNRWHKHLIKKEKVTLNQQIKNLDQKVNLNYYQTNNEPINLSEKQMATGSFLIEPIFVNNFQNTKAPETNCNSNPNIHVTKVTYINPPPSNNPIKKVDQYLPLPKVNFNLFDVVDITDRFLEEIFDDLNVKPVVSPYCDQFVNYV</sequence>
<evidence type="ECO:0008006" key="5">
    <source>
        <dbReference type="Google" id="ProtNLM"/>
    </source>
</evidence>
<accession>A0ABR2IP20</accession>
<dbReference type="SUPFAM" id="SSF46689">
    <property type="entry name" value="Homeodomain-like"/>
    <property type="match status" value="1"/>
</dbReference>
<evidence type="ECO:0000259" key="2">
    <source>
        <dbReference type="PROSITE" id="PS51294"/>
    </source>
</evidence>
<dbReference type="PANTHER" id="PTHR45614">
    <property type="entry name" value="MYB PROTEIN-RELATED"/>
    <property type="match status" value="1"/>
</dbReference>
<dbReference type="Pfam" id="PF00249">
    <property type="entry name" value="Myb_DNA-binding"/>
    <property type="match status" value="2"/>
</dbReference>